<dbReference type="AlphaFoldDB" id="A0A1U9NMR1"/>
<dbReference type="Gene3D" id="1.50.10.10">
    <property type="match status" value="1"/>
</dbReference>
<feature type="signal peptide" evidence="1">
    <location>
        <begin position="1"/>
        <end position="28"/>
    </location>
</feature>
<sequence precursor="true">MTKTTYKYRITALSFVLCFTVFISSVQAQMTADKYTDGRDTATLRQAAATKTYTLTTTADLRDNQPADKTRTFSEYPDYPTIRTGNELFDALYALTLDDARLNAVSQIRDGNFDVTEEMNRPYFQTGEKWTYVWTRDIAYSVDLGLASLDPQRCMNSLLFKTTRYKPGIDGRYPRQIVQDTGSGGSYPVSTDRVVWAIGAWELLKYLDGPERDEFLEDCWQIMRDTIEHDRQVIYDPADGLYLGEQSFLDWREQSYPGWTSDNVLAIAESKALSTNVGHYIIIKTASRIADLKGLTDQSKQYARWAQNLKTAINKEFYIESAGMYSSTILDGVTKIRTNRFDALGESLAILSGVADQSRAEKIIANYPLSEFGPPVVWPQEQTVPIYHNHAYWPFVTSYWLRAAKQVQNAPAVNHAIKSLVRGTSLNLSNMENFDFVTGKPYAKVNNLSGPVINSRRQLWSVAGYMSMVQDVVFGLETSYDGIRFLPCITSAMHREYFNGSTVLTLRNFACRGKNIEVSIHLPADPFANAGIYNIHKLTLNDRSITDEFVPADTLDRSSHWQIWLSAPTDSDPGSINLLQDLGRRKIFGPKQPKWKSIGQGGITLQNGKLKLHFDPNGETNVRFNVYRNGEVFVSNLTQTTWIDPDSADWQEKKYVYAVESVYPDSGNHSHLTPSRFYTSADGVITMKAAQMQNTGGNLVNDHHFENWGKPEHTLTVPQFTIPATGTYMIRAEYSNGAGPINTGVTCSVKKLEIFKEGSSSPIASDYLVMPHTADWTRYLNSSSFKADLKQGTRYTVRISEDDLARNMSCFDHYEPYRSAGNGTEPYNYVNISNIQLIPLKGSSKNQLDSCNLLPFCYN</sequence>
<dbReference type="EMBL" id="CP019791">
    <property type="protein sequence ID" value="AQT69211.1"/>
    <property type="molecule type" value="Genomic_DNA"/>
</dbReference>
<keyword evidence="1" id="KW-0732">Signal</keyword>
<dbReference type="InterPro" id="IPR008928">
    <property type="entry name" value="6-hairpin_glycosidase_sf"/>
</dbReference>
<accession>A0A1U9NMR1</accession>
<dbReference type="Gene3D" id="2.60.120.260">
    <property type="entry name" value="Galactose-binding domain-like"/>
    <property type="match status" value="1"/>
</dbReference>
<evidence type="ECO:0000256" key="1">
    <source>
        <dbReference type="SAM" id="SignalP"/>
    </source>
</evidence>
<proteinExistence type="predicted"/>
<evidence type="ECO:0000313" key="4">
    <source>
        <dbReference type="Proteomes" id="UP000189674"/>
    </source>
</evidence>
<dbReference type="STRING" id="1936003.STSP2_02399"/>
<organism evidence="3 4">
    <name type="scientific">Anaerohalosphaera lusitana</name>
    <dbReference type="NCBI Taxonomy" id="1936003"/>
    <lineage>
        <taxon>Bacteria</taxon>
        <taxon>Pseudomonadati</taxon>
        <taxon>Planctomycetota</taxon>
        <taxon>Phycisphaerae</taxon>
        <taxon>Sedimentisphaerales</taxon>
        <taxon>Anaerohalosphaeraceae</taxon>
        <taxon>Anaerohalosphaera</taxon>
    </lineage>
</organism>
<dbReference type="Proteomes" id="UP000189674">
    <property type="component" value="Chromosome"/>
</dbReference>
<dbReference type="GO" id="GO:0005975">
    <property type="term" value="P:carbohydrate metabolic process"/>
    <property type="evidence" value="ECO:0007669"/>
    <property type="project" value="InterPro"/>
</dbReference>
<dbReference type="InterPro" id="IPR035396">
    <property type="entry name" value="Bac_rhamnosid6H"/>
</dbReference>
<dbReference type="SUPFAM" id="SSF48208">
    <property type="entry name" value="Six-hairpin glycosidases"/>
    <property type="match status" value="1"/>
</dbReference>
<name>A0A1U9NMR1_9BACT</name>
<feature type="chain" id="PRO_5012617675" evidence="1">
    <location>
        <begin position="29"/>
        <end position="859"/>
    </location>
</feature>
<dbReference type="InterPro" id="IPR012341">
    <property type="entry name" value="6hp_glycosidase-like_sf"/>
</dbReference>
<dbReference type="Pfam" id="PF17389">
    <property type="entry name" value="Bac_rhamnosid6H"/>
    <property type="match status" value="1"/>
</dbReference>
<dbReference type="KEGG" id="alus:STSP2_02399"/>
<feature type="domain" description="Alpha-L-rhamnosidase six-hairpin glycosidase" evidence="2">
    <location>
        <begin position="194"/>
        <end position="331"/>
    </location>
</feature>
<evidence type="ECO:0000259" key="2">
    <source>
        <dbReference type="Pfam" id="PF17389"/>
    </source>
</evidence>
<gene>
    <name evidence="3" type="ORF">STSP2_02399</name>
</gene>
<protein>
    <submittedName>
        <fullName evidence="3">Bacterial alpha-L-rhamnosidase</fullName>
    </submittedName>
</protein>
<reference evidence="4" key="1">
    <citation type="submission" date="2017-02" db="EMBL/GenBank/DDBJ databases">
        <title>Comparative genomics and description of representatives of a novel lineage of planctomycetes thriving in anoxic sediments.</title>
        <authorList>
            <person name="Spring S."/>
            <person name="Bunk B."/>
            <person name="Sproer C."/>
        </authorList>
    </citation>
    <scope>NUCLEOTIDE SEQUENCE [LARGE SCALE GENOMIC DNA]</scope>
    <source>
        <strain evidence="4">ST-NAGAB-D1</strain>
    </source>
</reference>
<evidence type="ECO:0000313" key="3">
    <source>
        <dbReference type="EMBL" id="AQT69211.1"/>
    </source>
</evidence>
<keyword evidence="4" id="KW-1185">Reference proteome</keyword>